<keyword evidence="4" id="KW-0788">Thiol protease</keyword>
<dbReference type="PANTHER" id="PTHR47359">
    <property type="entry name" value="PEPTIDOGLYCAN DL-ENDOPEPTIDASE CWLO"/>
    <property type="match status" value="1"/>
</dbReference>
<keyword evidence="3" id="KW-0378">Hydrolase</keyword>
<comment type="caution">
    <text evidence="7">The sequence shown here is derived from an EMBL/GenBank/DDBJ whole genome shotgun (WGS) entry which is preliminary data.</text>
</comment>
<dbReference type="PROSITE" id="PS51935">
    <property type="entry name" value="NLPC_P60"/>
    <property type="match status" value="1"/>
</dbReference>
<evidence type="ECO:0000256" key="3">
    <source>
        <dbReference type="ARBA" id="ARBA00022801"/>
    </source>
</evidence>
<dbReference type="RefSeq" id="WP_344878608.1">
    <property type="nucleotide sequence ID" value="NZ_BAABAL010000017.1"/>
</dbReference>
<dbReference type="Proteomes" id="UP001501747">
    <property type="component" value="Unassembled WGS sequence"/>
</dbReference>
<accession>A0ABP7SZX7</accession>
<dbReference type="InterPro" id="IPR051794">
    <property type="entry name" value="PG_Endopeptidase_C40"/>
</dbReference>
<proteinExistence type="inferred from homology"/>
<keyword evidence="5" id="KW-0812">Transmembrane</keyword>
<dbReference type="PANTHER" id="PTHR47359:SF3">
    <property type="entry name" value="NLP_P60 DOMAIN-CONTAINING PROTEIN-RELATED"/>
    <property type="match status" value="1"/>
</dbReference>
<sequence>MRRVVPVFLAITAVGTIMAIAVISALLGGAGKQQSGLSYCAPTEFGGNWSASGAAQGESDAAKLADESRQIVAMIISMGKQRNLPPKAWQIAIQAGRTESNLRNLDHGDRDSVGIFQIRGMHGPLSDRMNIPWQINWFYDTLERVPNWQDMRPGDAAQKVERSGFPLRYHRWESMAIFLISQIAGDVEPAASCETLPAPSQVAQAAIAFALSEIGSPYVWGATGPDTYDCSGLMLRAYGAAGVKLPRVSRDQWKAGAYIPRAQAQPGDLLFWAYDTRNPATIHHVAMYLGDDEMVEAPYSGEKVRRVSVDRYPGLLDYVVRPTA</sequence>
<evidence type="ECO:0000256" key="1">
    <source>
        <dbReference type="ARBA" id="ARBA00007074"/>
    </source>
</evidence>
<dbReference type="Gene3D" id="3.90.1720.10">
    <property type="entry name" value="endopeptidase domain like (from Nostoc punctiforme)"/>
    <property type="match status" value="1"/>
</dbReference>
<evidence type="ECO:0000256" key="4">
    <source>
        <dbReference type="ARBA" id="ARBA00022807"/>
    </source>
</evidence>
<reference evidence="8" key="1">
    <citation type="journal article" date="2019" name="Int. J. Syst. Evol. Microbiol.">
        <title>The Global Catalogue of Microorganisms (GCM) 10K type strain sequencing project: providing services to taxonomists for standard genome sequencing and annotation.</title>
        <authorList>
            <consortium name="The Broad Institute Genomics Platform"/>
            <consortium name="The Broad Institute Genome Sequencing Center for Infectious Disease"/>
            <person name="Wu L."/>
            <person name="Ma J."/>
        </authorList>
    </citation>
    <scope>NUCLEOTIDE SEQUENCE [LARGE SCALE GENOMIC DNA]</scope>
    <source>
        <strain evidence="8">JCM 17342</strain>
    </source>
</reference>
<evidence type="ECO:0000256" key="5">
    <source>
        <dbReference type="SAM" id="Phobius"/>
    </source>
</evidence>
<keyword evidence="5" id="KW-0472">Membrane</keyword>
<protein>
    <submittedName>
        <fullName evidence="7">C40 family peptidase</fullName>
    </submittedName>
</protein>
<evidence type="ECO:0000313" key="7">
    <source>
        <dbReference type="EMBL" id="GAA4018795.1"/>
    </source>
</evidence>
<keyword evidence="5" id="KW-1133">Transmembrane helix</keyword>
<dbReference type="InterPro" id="IPR000064">
    <property type="entry name" value="NLP_P60_dom"/>
</dbReference>
<dbReference type="SUPFAM" id="SSF54001">
    <property type="entry name" value="Cysteine proteinases"/>
    <property type="match status" value="1"/>
</dbReference>
<dbReference type="EMBL" id="BAABAL010000017">
    <property type="protein sequence ID" value="GAA4018795.1"/>
    <property type="molecule type" value="Genomic_DNA"/>
</dbReference>
<organism evidence="7 8">
    <name type="scientific">Allokutzneria multivorans</name>
    <dbReference type="NCBI Taxonomy" id="1142134"/>
    <lineage>
        <taxon>Bacteria</taxon>
        <taxon>Bacillati</taxon>
        <taxon>Actinomycetota</taxon>
        <taxon>Actinomycetes</taxon>
        <taxon>Pseudonocardiales</taxon>
        <taxon>Pseudonocardiaceae</taxon>
        <taxon>Allokutzneria</taxon>
    </lineage>
</organism>
<name>A0ABP7SZX7_9PSEU</name>
<evidence type="ECO:0000256" key="2">
    <source>
        <dbReference type="ARBA" id="ARBA00022670"/>
    </source>
</evidence>
<evidence type="ECO:0000313" key="8">
    <source>
        <dbReference type="Proteomes" id="UP001501747"/>
    </source>
</evidence>
<dbReference type="InterPro" id="IPR038765">
    <property type="entry name" value="Papain-like_cys_pep_sf"/>
</dbReference>
<gene>
    <name evidence="7" type="ORF">GCM10022247_48060</name>
</gene>
<keyword evidence="2" id="KW-0645">Protease</keyword>
<evidence type="ECO:0000259" key="6">
    <source>
        <dbReference type="PROSITE" id="PS51935"/>
    </source>
</evidence>
<feature type="transmembrane region" description="Helical" evidence="5">
    <location>
        <begin position="7"/>
        <end position="30"/>
    </location>
</feature>
<keyword evidence="8" id="KW-1185">Reference proteome</keyword>
<feature type="domain" description="NlpC/P60" evidence="6">
    <location>
        <begin position="200"/>
        <end position="324"/>
    </location>
</feature>
<dbReference type="Pfam" id="PF00877">
    <property type="entry name" value="NLPC_P60"/>
    <property type="match status" value="1"/>
</dbReference>
<comment type="similarity">
    <text evidence="1">Belongs to the peptidase C40 family.</text>
</comment>